<dbReference type="STRING" id="933852.A0A0C3B2Z6"/>
<dbReference type="PANTHER" id="PTHR47842:SF1">
    <property type="entry name" value="DUF676 DOMAIN-CONTAINING PROTEIN"/>
    <property type="match status" value="1"/>
</dbReference>
<evidence type="ECO:0000313" key="4">
    <source>
        <dbReference type="EMBL" id="KIM25906.1"/>
    </source>
</evidence>
<dbReference type="PANTHER" id="PTHR47842">
    <property type="entry name" value="EXPRESSED PROTEIN"/>
    <property type="match status" value="1"/>
</dbReference>
<feature type="region of interest" description="Disordered" evidence="2">
    <location>
        <begin position="371"/>
        <end position="419"/>
    </location>
</feature>
<reference evidence="4 5" key="1">
    <citation type="submission" date="2014-04" db="EMBL/GenBank/DDBJ databases">
        <authorList>
            <consortium name="DOE Joint Genome Institute"/>
            <person name="Kuo A."/>
            <person name="Zuccaro A."/>
            <person name="Kohler A."/>
            <person name="Nagy L.G."/>
            <person name="Floudas D."/>
            <person name="Copeland A."/>
            <person name="Barry K.W."/>
            <person name="Cichocki N."/>
            <person name="Veneault-Fourrey C."/>
            <person name="LaButti K."/>
            <person name="Lindquist E.A."/>
            <person name="Lipzen A."/>
            <person name="Lundell T."/>
            <person name="Morin E."/>
            <person name="Murat C."/>
            <person name="Sun H."/>
            <person name="Tunlid A."/>
            <person name="Henrissat B."/>
            <person name="Grigoriev I.V."/>
            <person name="Hibbett D.S."/>
            <person name="Martin F."/>
            <person name="Nordberg H.P."/>
            <person name="Cantor M.N."/>
            <person name="Hua S.X."/>
        </authorList>
    </citation>
    <scope>NUCLEOTIDE SEQUENCE [LARGE SCALE GENOMIC DNA]</scope>
    <source>
        <strain evidence="4 5">MAFF 305830</strain>
    </source>
</reference>
<gene>
    <name evidence="4" type="ORF">M408DRAFT_330903</name>
</gene>
<feature type="compositionally biased region" description="Polar residues" evidence="2">
    <location>
        <begin position="198"/>
        <end position="213"/>
    </location>
</feature>
<comment type="similarity">
    <text evidence="1">Belongs to the putative lipase ROG1 family.</text>
</comment>
<organism evidence="4 5">
    <name type="scientific">Serendipita vermifera MAFF 305830</name>
    <dbReference type="NCBI Taxonomy" id="933852"/>
    <lineage>
        <taxon>Eukaryota</taxon>
        <taxon>Fungi</taxon>
        <taxon>Dikarya</taxon>
        <taxon>Basidiomycota</taxon>
        <taxon>Agaricomycotina</taxon>
        <taxon>Agaricomycetes</taxon>
        <taxon>Sebacinales</taxon>
        <taxon>Serendipitaceae</taxon>
        <taxon>Serendipita</taxon>
    </lineage>
</organism>
<dbReference type="Proteomes" id="UP000054097">
    <property type="component" value="Unassembled WGS sequence"/>
</dbReference>
<feature type="domain" description="DUF676" evidence="3">
    <location>
        <begin position="13"/>
        <end position="148"/>
    </location>
</feature>
<reference evidence="5" key="2">
    <citation type="submission" date="2015-01" db="EMBL/GenBank/DDBJ databases">
        <title>Evolutionary Origins and Diversification of the Mycorrhizal Mutualists.</title>
        <authorList>
            <consortium name="DOE Joint Genome Institute"/>
            <consortium name="Mycorrhizal Genomics Consortium"/>
            <person name="Kohler A."/>
            <person name="Kuo A."/>
            <person name="Nagy L.G."/>
            <person name="Floudas D."/>
            <person name="Copeland A."/>
            <person name="Barry K.W."/>
            <person name="Cichocki N."/>
            <person name="Veneault-Fourrey C."/>
            <person name="LaButti K."/>
            <person name="Lindquist E.A."/>
            <person name="Lipzen A."/>
            <person name="Lundell T."/>
            <person name="Morin E."/>
            <person name="Murat C."/>
            <person name="Riley R."/>
            <person name="Ohm R."/>
            <person name="Sun H."/>
            <person name="Tunlid A."/>
            <person name="Henrissat B."/>
            <person name="Grigoriev I.V."/>
            <person name="Hibbett D.S."/>
            <person name="Martin F."/>
        </authorList>
    </citation>
    <scope>NUCLEOTIDE SEQUENCE [LARGE SCALE GENOMIC DNA]</scope>
    <source>
        <strain evidence="5">MAFF 305830</strain>
    </source>
</reference>
<dbReference type="SUPFAM" id="SSF53474">
    <property type="entry name" value="alpha/beta-Hydrolases"/>
    <property type="match status" value="1"/>
</dbReference>
<evidence type="ECO:0000313" key="5">
    <source>
        <dbReference type="Proteomes" id="UP000054097"/>
    </source>
</evidence>
<dbReference type="InterPro" id="IPR029058">
    <property type="entry name" value="AB_hydrolase_fold"/>
</dbReference>
<name>A0A0C3B2Z6_SERVB</name>
<evidence type="ECO:0000256" key="1">
    <source>
        <dbReference type="ARBA" id="ARBA00007920"/>
    </source>
</evidence>
<keyword evidence="5" id="KW-1185">Reference proteome</keyword>
<sequence length="419" mass="45436">MALIEKVPPDLLLCVFVHGFKGDDTTFGDFPSRLAHNLQATIQNVTVECILFPVYETKGGLRQTTDQFVDWLIPQVQKREVARAMALGDKYAAAGVVKVVLCGHSMGGLVVADAMLLIDKGFTDGGPLWPRIISVLAFDTPYLGLHTDVFKNQASDGIDYYNTAQGVVTGLSPLLGAMGLWGASKAGKEDGKGKEKPSTSGTNTPKAETPSSSWGKWAALGGATVAAGAAATAWYNREQLTSGVNYGWKYLSDHFQFVSSLWSQEEQMARLNDVIKVSTDRGVTFRAFYTYLPKKYGQSRPRTFIALPSGKSVAASRFIAAHNSLATNEVTAHMGMFSAKTNDGYYELGGRTVQLITESIHTLLEEEKTMHVHGDARDEEAEFEKNRTQVAQDRHEAEAATKAEEPSDAELSGAPPTTS</sequence>
<protein>
    <recommendedName>
        <fullName evidence="3">DUF676 domain-containing protein</fullName>
    </recommendedName>
</protein>
<accession>A0A0C3B2Z6</accession>
<evidence type="ECO:0000256" key="2">
    <source>
        <dbReference type="SAM" id="MobiDB-lite"/>
    </source>
</evidence>
<feature type="compositionally biased region" description="Basic and acidic residues" evidence="2">
    <location>
        <begin position="383"/>
        <end position="405"/>
    </location>
</feature>
<proteinExistence type="inferred from homology"/>
<feature type="compositionally biased region" description="Basic and acidic residues" evidence="2">
    <location>
        <begin position="186"/>
        <end position="197"/>
    </location>
</feature>
<dbReference type="EMBL" id="KN824310">
    <property type="protein sequence ID" value="KIM25906.1"/>
    <property type="molecule type" value="Genomic_DNA"/>
</dbReference>
<evidence type="ECO:0000259" key="3">
    <source>
        <dbReference type="Pfam" id="PF05057"/>
    </source>
</evidence>
<dbReference type="AlphaFoldDB" id="A0A0C3B2Z6"/>
<dbReference type="InterPro" id="IPR007751">
    <property type="entry name" value="DUF676_lipase-like"/>
</dbReference>
<dbReference type="Pfam" id="PF05057">
    <property type="entry name" value="DUF676"/>
    <property type="match status" value="1"/>
</dbReference>
<dbReference type="HOGENOM" id="CLU_020826_2_0_1"/>
<dbReference type="Gene3D" id="3.40.50.1820">
    <property type="entry name" value="alpha/beta hydrolase"/>
    <property type="match status" value="1"/>
</dbReference>
<dbReference type="OrthoDB" id="442243at2759"/>
<feature type="region of interest" description="Disordered" evidence="2">
    <location>
        <begin position="186"/>
        <end position="213"/>
    </location>
</feature>